<dbReference type="Proteomes" id="UP000828941">
    <property type="component" value="Chromosome 4"/>
</dbReference>
<keyword evidence="2" id="KW-1185">Reference proteome</keyword>
<evidence type="ECO:0000313" key="2">
    <source>
        <dbReference type="Proteomes" id="UP000828941"/>
    </source>
</evidence>
<organism evidence="1 2">
    <name type="scientific">Bauhinia variegata</name>
    <name type="common">Purple orchid tree</name>
    <name type="synonym">Phanera variegata</name>
    <dbReference type="NCBI Taxonomy" id="167791"/>
    <lineage>
        <taxon>Eukaryota</taxon>
        <taxon>Viridiplantae</taxon>
        <taxon>Streptophyta</taxon>
        <taxon>Embryophyta</taxon>
        <taxon>Tracheophyta</taxon>
        <taxon>Spermatophyta</taxon>
        <taxon>Magnoliopsida</taxon>
        <taxon>eudicotyledons</taxon>
        <taxon>Gunneridae</taxon>
        <taxon>Pentapetalae</taxon>
        <taxon>rosids</taxon>
        <taxon>fabids</taxon>
        <taxon>Fabales</taxon>
        <taxon>Fabaceae</taxon>
        <taxon>Cercidoideae</taxon>
        <taxon>Cercideae</taxon>
        <taxon>Bauhiniinae</taxon>
        <taxon>Bauhinia</taxon>
    </lineage>
</organism>
<evidence type="ECO:0000313" key="1">
    <source>
        <dbReference type="EMBL" id="KAI4346641.1"/>
    </source>
</evidence>
<protein>
    <submittedName>
        <fullName evidence="1">Uncharacterized protein</fullName>
    </submittedName>
</protein>
<proteinExistence type="predicted"/>
<gene>
    <name evidence="1" type="ORF">L6164_007521</name>
</gene>
<name>A0ACB9PE18_BAUVA</name>
<comment type="caution">
    <text evidence="1">The sequence shown here is derived from an EMBL/GenBank/DDBJ whole genome shotgun (WGS) entry which is preliminary data.</text>
</comment>
<reference evidence="1 2" key="1">
    <citation type="journal article" date="2022" name="DNA Res.">
        <title>Chromosomal-level genome assembly of the orchid tree Bauhinia variegata (Leguminosae; Cercidoideae) supports the allotetraploid origin hypothesis of Bauhinia.</title>
        <authorList>
            <person name="Zhong Y."/>
            <person name="Chen Y."/>
            <person name="Zheng D."/>
            <person name="Pang J."/>
            <person name="Liu Y."/>
            <person name="Luo S."/>
            <person name="Meng S."/>
            <person name="Qian L."/>
            <person name="Wei D."/>
            <person name="Dai S."/>
            <person name="Zhou R."/>
        </authorList>
    </citation>
    <scope>NUCLEOTIDE SEQUENCE [LARGE SCALE GENOMIC DNA]</scope>
    <source>
        <strain evidence="1">BV-YZ2020</strain>
    </source>
</reference>
<sequence length="71" mass="8039">MTGTLLQPCHLLLRPSSSFTVGMDALDIEKWSFASDRTLASKNYFQCQKTHIACPTAWNYAATEWVLCGRR</sequence>
<accession>A0ACB9PE18</accession>
<dbReference type="EMBL" id="CM039429">
    <property type="protein sequence ID" value="KAI4346641.1"/>
    <property type="molecule type" value="Genomic_DNA"/>
</dbReference>